<accession>A8HWB7</accession>
<feature type="transmembrane region" description="Helical" evidence="1">
    <location>
        <begin position="48"/>
        <end position="66"/>
    </location>
</feature>
<evidence type="ECO:0000313" key="3">
    <source>
        <dbReference type="EMBL" id="BAF90412.1"/>
    </source>
</evidence>
<reference evidence="3 4" key="6">
    <citation type="journal article" date="2011" name="Appl. Environ. Microbiol.">
        <title>Involvement of the azorhizobial chromosome partition gene (parA) in the onset of bacteroid differentiation during Sesbania rostrata stem nodule development.</title>
        <authorList>
            <person name="Liu CT."/>
            <person name="Lee KB."/>
            <person name="Wang YS."/>
            <person name="Peng MH."/>
            <person name="Lee KT."/>
            <person name="Suzuki S."/>
            <person name="Suzuki T."/>
            <person name="Oyaizu H."/>
        </authorList>
    </citation>
    <scope>NUCLEOTIDE SEQUENCE [LARGE SCALE GENOMIC DNA]</scope>
    <source>
        <strain evidence="4">ATCC 43989 / DSM 5975 / JCM 20966 / LMG 6465 / NBRC 14845 / NCIMB 13405 / ORS 571</strain>
    </source>
</reference>
<gene>
    <name evidence="3" type="ordered locus">AZC_4414</name>
</gene>
<feature type="transmembrane region" description="Helical" evidence="1">
    <location>
        <begin position="78"/>
        <end position="100"/>
    </location>
</feature>
<dbReference type="EMBL" id="AP009384">
    <property type="protein sequence ID" value="BAF90412.1"/>
    <property type="molecule type" value="Genomic_DNA"/>
</dbReference>
<dbReference type="Proteomes" id="UP000000270">
    <property type="component" value="Chromosome"/>
</dbReference>
<dbReference type="HOGENOM" id="CLU_686336_0_0_5"/>
<evidence type="ECO:0000259" key="2">
    <source>
        <dbReference type="Pfam" id="PF14317"/>
    </source>
</evidence>
<dbReference type="InterPro" id="IPR025588">
    <property type="entry name" value="YcxB-like_C"/>
</dbReference>
<proteinExistence type="predicted"/>
<evidence type="ECO:0000313" key="4">
    <source>
        <dbReference type="Proteomes" id="UP000000270"/>
    </source>
</evidence>
<dbReference type="RefSeq" id="WP_012172934.1">
    <property type="nucleotide sequence ID" value="NC_009937.1"/>
</dbReference>
<dbReference type="KEGG" id="azc:AZC_4414"/>
<feature type="domain" description="YcxB-like C-terminal" evidence="2">
    <location>
        <begin position="128"/>
        <end position="187"/>
    </location>
</feature>
<reference evidence="3 4" key="5">
    <citation type="journal article" date="2010" name="Appl. Environ. Microbiol.">
        <title>phrR-like gene praR of Azorhizobium caulinodans ORS571 is essential for symbiosis with Sesbania rostrata and is involved in expression of reb genes.</title>
        <authorList>
            <person name="Akiba N."/>
            <person name="Aono T."/>
            <person name="Toyazaki H."/>
            <person name="Sato S."/>
            <person name="Oyaizu H."/>
        </authorList>
    </citation>
    <scope>NUCLEOTIDE SEQUENCE [LARGE SCALE GENOMIC DNA]</scope>
    <source>
        <strain evidence="4">ATCC 43989 / DSM 5975 / JCM 20966 / LMG 6465 / NBRC 14845 / NCIMB 13405 / ORS 571</strain>
    </source>
</reference>
<organism evidence="3 4">
    <name type="scientific">Azorhizobium caulinodans (strain ATCC 43989 / DSM 5975 / JCM 20966 / LMG 6465 / NBRC 14845 / NCIMB 13405 / ORS 571)</name>
    <dbReference type="NCBI Taxonomy" id="438753"/>
    <lineage>
        <taxon>Bacteria</taxon>
        <taxon>Pseudomonadati</taxon>
        <taxon>Pseudomonadota</taxon>
        <taxon>Alphaproteobacteria</taxon>
        <taxon>Hyphomicrobiales</taxon>
        <taxon>Xanthobacteraceae</taxon>
        <taxon>Azorhizobium</taxon>
    </lineage>
</organism>
<dbReference type="Pfam" id="PF14317">
    <property type="entry name" value="YcxB"/>
    <property type="match status" value="2"/>
</dbReference>
<reference evidence="3 4" key="3">
    <citation type="journal article" date="2008" name="BMC Genomics">
        <title>The genome of the versatile nitrogen fixer Azorhizobium caulinodans ORS571.</title>
        <authorList>
            <person name="Lee KB."/>
            <person name="Backer P.D."/>
            <person name="Aono T."/>
            <person name="Liu CT."/>
            <person name="Suzuki S."/>
            <person name="Suzuki T."/>
            <person name="Kaneko T."/>
            <person name="Yamada M."/>
            <person name="Tabata S."/>
            <person name="Kupfer D.M."/>
            <person name="Najar F.Z."/>
            <person name="Wiley G.B."/>
            <person name="Roe B."/>
            <person name="Binnewies T.T."/>
            <person name="Ussery D.W."/>
            <person name="D'Haeze W."/>
            <person name="Herder J.D."/>
            <person name="Gevers D."/>
            <person name="Vereecke D."/>
            <person name="Holsters M."/>
            <person name="Oyaizu H."/>
        </authorList>
    </citation>
    <scope>NUCLEOTIDE SEQUENCE [LARGE SCALE GENOMIC DNA]</scope>
    <source>
        <strain evidence="4">ATCC 43989 / DSM 5975 / JCM 20966 / LMG 6465 / NBRC 14845 / NCIMB 13405 / ORS 571</strain>
    </source>
</reference>
<dbReference type="STRING" id="438753.AZC_4414"/>
<reference evidence="4" key="2">
    <citation type="submission" date="2007-04" db="EMBL/GenBank/DDBJ databases">
        <title>Complete genome sequence of the nitrogen-fixing bacterium Azorhizobium caulinodans ORS571.</title>
        <authorList>
            <person name="Lee K.B."/>
            <person name="Backer P.D."/>
            <person name="Aono T."/>
            <person name="Liu C.T."/>
            <person name="Suzuki S."/>
            <person name="Suzuki T."/>
            <person name="Kaneko T."/>
            <person name="Yamada M."/>
            <person name="Tabata S."/>
            <person name="Kupfer D.M."/>
            <person name="Najar F.Z."/>
            <person name="Wiley G.B."/>
            <person name="Roe B."/>
            <person name="Binnewies T."/>
            <person name="Ussery D."/>
            <person name="Vereecke D."/>
            <person name="Gevers D."/>
            <person name="Holsters M."/>
            <person name="Oyaizu H."/>
        </authorList>
    </citation>
    <scope>NUCLEOTIDE SEQUENCE [LARGE SCALE GENOMIC DNA]</scope>
    <source>
        <strain evidence="4">ATCC 43989 / DSM 5975 / JCM 20966 / LMG 6465 / NBRC 14845 / NCIMB 13405 / ORS 571</strain>
    </source>
</reference>
<reference evidence="3 4" key="1">
    <citation type="journal article" date="2007" name="Appl. Environ. Microbiol.">
        <title>Rhizobial factors required for stem nodule maturation and maintenance in Sesbania rostrata-Azorhizobium caulinodans ORS571 symbiosis.</title>
        <authorList>
            <person name="Suzuki S."/>
            <person name="Aono T."/>
            <person name="Lee KB."/>
            <person name="Suzuki T."/>
            <person name="Liu CT."/>
            <person name="Miwa H."/>
            <person name="Wakao S."/>
            <person name="Iki T."/>
            <person name="Oyaizu H."/>
        </authorList>
    </citation>
    <scope>NUCLEOTIDE SEQUENCE [LARGE SCALE GENOMIC DNA]</scope>
    <source>
        <strain evidence="4">ATCC 43989 / DSM 5975 / JCM 20966 / LMG 6465 / NBRC 14845 / NCIMB 13405 / ORS 571</strain>
    </source>
</reference>
<keyword evidence="1" id="KW-0812">Transmembrane</keyword>
<dbReference type="AlphaFoldDB" id="A8HWB7"/>
<keyword evidence="1" id="KW-1133">Transmembrane helix</keyword>
<keyword evidence="1" id="KW-0472">Membrane</keyword>
<dbReference type="eggNOG" id="ENOG502ZKHW">
    <property type="taxonomic scope" value="Bacteria"/>
</dbReference>
<feature type="transmembrane region" description="Helical" evidence="1">
    <location>
        <begin position="285"/>
        <end position="302"/>
    </location>
</feature>
<protein>
    <recommendedName>
        <fullName evidence="2">YcxB-like C-terminal domain-containing protein</fullName>
    </recommendedName>
</protein>
<name>A8HWB7_AZOC5</name>
<keyword evidence="4" id="KW-1185">Reference proteome</keyword>
<feature type="domain" description="YcxB-like C-terminal" evidence="2">
    <location>
        <begin position="331"/>
        <end position="390"/>
    </location>
</feature>
<evidence type="ECO:0000256" key="1">
    <source>
        <dbReference type="SAM" id="Phobius"/>
    </source>
</evidence>
<sequence>MTQPSPAAPVSLPIPLPLTLHINLTLDDMAEATLAAAHPEMARNRQHMLTRGLTVVLAAFIVIMGLSSGFSPTVLFHVVWGTPLLYLLLCMAPIILLWVLHPRLAMRGMRTMLRDGGVREAWAATLQITEEGITSTEPDRTTFVPWHRFRSVDETPRLVVCALWPYESTILPKAAIPADIAPALISWMAAQIAAPAAGATPEIPPAPETAVRVTHSLTPDDYAEALTWQRDQPAARRRTRRHYMLFWVLGSLLLPLFILLLVLTDPRPMEWEKITFLAERMVPDLLRNTLVLGVATFGFYLFRRRMAARAARKMATRNAAQFDAGPITTTFAPDGITIVQGGAMSRYGWPMVMALGETLSHVLVPLRSYGILAILREDLDPAARQRLLDMARAAGVPTTEA</sequence>
<feature type="transmembrane region" description="Helical" evidence="1">
    <location>
        <begin position="243"/>
        <end position="263"/>
    </location>
</feature>
<reference evidence="3 4" key="4">
    <citation type="journal article" date="2009" name="Appl. Environ. Microbiol.">
        <title>Comparative genome-wide transcriptional profiling of Azorhizobium caulinodans ORS571 grown under free-living and symbiotic conditions.</title>
        <authorList>
            <person name="Tsukada S."/>
            <person name="Aono T."/>
            <person name="Akiba N."/>
            <person name="Lee KB."/>
            <person name="Liu CT."/>
            <person name="Toyazaki H."/>
            <person name="Oyaizu H."/>
        </authorList>
    </citation>
    <scope>NUCLEOTIDE SEQUENCE [LARGE SCALE GENOMIC DNA]</scope>
    <source>
        <strain evidence="4">ATCC 43989 / DSM 5975 / JCM 20966 / LMG 6465 / NBRC 14845 / NCIMB 13405 / ORS 571</strain>
    </source>
</reference>